<dbReference type="InterPro" id="IPR032518">
    <property type="entry name" value="HepII_N"/>
</dbReference>
<dbReference type="EMBL" id="FOXR01000003">
    <property type="protein sequence ID" value="SFP75784.1"/>
    <property type="molecule type" value="Genomic_DNA"/>
</dbReference>
<sequence length="1002" mass="114349">MSSNVALSSFGTRVGVDSFAPWYRVYPINDGVRNDEDETGRLNKVQWLSRATFEPHWVVLLFPGKQIIESVSIFWARDKGCFLKPEKYWLEYCLEGEWKRIDEISREEAEDGKYTHIIFLPFETDRIRLFMPAGGGKSGEMVNVLGVAEIEVYSSSPRKGEPSTTIILQSNLKSRANPFFITWEPIPQAVGYIVQYSRDIDFKGEYLETVNVEQNYFMPTHYLQPGRWYCRVAPVLKSGKGEWSNPCTIEVGEINYIPYWGGPWKTTHPRLPWTLIDKKKVLYDINGPKKHIWEAIERLAQDKIRHTSQLKNMQVKEKNKKELPDEPPMFENGVWNLQRWREIVNAGAKVLEAITLYSYIYAVTGEKKYGENVKTWLLHAAGWDPLGSTGIDSVDHAAHDVLVGLSIGYDLLYNELSQEERVLVRNAIEMRCRALWRYLNPFVLDETNNHPWFQTNALAIGALTIWDEVEEAKDWVDYAIKLYIGRFLSLGGVDGEWHEGSDYWTYTMGFVIEFVEAIYSVTGINLREHPWLKKTAVFRLYIAPPGGISLSFGDTHKRLPNGEDAAVMFYLAKIQNDPYAQWYGIEALKNDSLARPGLLIRLMNWWDSSIVPKPPVDLPLTKYFPESGIIIAHTTLENQKGVHFAFKSGPYHGIMGGHEHADQNSYILHAGGDTLIVDSGVYDYYGSPHYYGWYVQSKAHNTILVDGKGQICQKPGADGRILRFIHSNIIDYFEGDATPSYGGEVSSFIRKVLFFRFNEGKNSNNSGLIVMFDRIVSEVEKNFSSLIHTVNKPDIDMTKKGINLHCLQIKGGNTNLNFYLNSNRPLLVRILEGYPENMIPTNNHLKEYHTEFVTENKASDVTFLNVLDLNDVFSKSAFVNFISDNSVLVHKDVCSCFISFSDNREIVYKSFRTDGNVLVQLVKKEKLNGLFIVGGTYLYYNTRLTLSSESPVDVLWYKAENGLGYIVIWSANNQKVMINKERIDIAKGVTTLNLPSLMSLIG</sequence>
<dbReference type="Pfam" id="PF07940">
    <property type="entry name" value="Hepar_II_III_C"/>
    <property type="match status" value="1"/>
</dbReference>
<accession>A0A1I5SY99</accession>
<dbReference type="InterPro" id="IPR036116">
    <property type="entry name" value="FN3_sf"/>
</dbReference>
<dbReference type="CDD" id="cd00063">
    <property type="entry name" value="FN3"/>
    <property type="match status" value="1"/>
</dbReference>
<comment type="subcellular location">
    <subcellularLocation>
        <location evidence="1">Cell envelope</location>
    </subcellularLocation>
</comment>
<dbReference type="Pfam" id="PF16332">
    <property type="entry name" value="DUF4962"/>
    <property type="match status" value="1"/>
</dbReference>
<evidence type="ECO:0000259" key="2">
    <source>
        <dbReference type="PROSITE" id="PS50853"/>
    </source>
</evidence>
<dbReference type="GO" id="GO:0016829">
    <property type="term" value="F:lyase activity"/>
    <property type="evidence" value="ECO:0007669"/>
    <property type="project" value="InterPro"/>
</dbReference>
<reference evidence="3 4" key="1">
    <citation type="submission" date="2016-10" db="EMBL/GenBank/DDBJ databases">
        <authorList>
            <person name="de Groot N.N."/>
        </authorList>
    </citation>
    <scope>NUCLEOTIDE SEQUENCE [LARGE SCALE GENOMIC DNA]</scope>
    <source>
        <strain evidence="3 4">DSM 20678</strain>
    </source>
</reference>
<dbReference type="OrthoDB" id="7335480at2"/>
<dbReference type="Gene3D" id="2.60.120.260">
    <property type="entry name" value="Galactose-binding domain-like"/>
    <property type="match status" value="1"/>
</dbReference>
<protein>
    <submittedName>
        <fullName evidence="3">Heparinase II/III-like protein</fullName>
    </submittedName>
</protein>
<dbReference type="RefSeq" id="WP_092281931.1">
    <property type="nucleotide sequence ID" value="NZ_FOXR01000003.1"/>
</dbReference>
<dbReference type="InterPro" id="IPR012480">
    <property type="entry name" value="Hepar_II_III_C"/>
</dbReference>
<dbReference type="Gene3D" id="1.50.10.100">
    <property type="entry name" value="Chondroitin AC/alginate lyase"/>
    <property type="match status" value="1"/>
</dbReference>
<evidence type="ECO:0000256" key="1">
    <source>
        <dbReference type="ARBA" id="ARBA00004196"/>
    </source>
</evidence>
<dbReference type="PROSITE" id="PS50853">
    <property type="entry name" value="FN3"/>
    <property type="match status" value="1"/>
</dbReference>
<gene>
    <name evidence="3" type="ORF">SAMN05444406_103106</name>
</gene>
<dbReference type="Gene3D" id="2.60.40.10">
    <property type="entry name" value="Immunoglobulins"/>
    <property type="match status" value="1"/>
</dbReference>
<proteinExistence type="predicted"/>
<evidence type="ECO:0000313" key="3">
    <source>
        <dbReference type="EMBL" id="SFP75784.1"/>
    </source>
</evidence>
<dbReference type="STRING" id="937334.SAMN05444406_103106"/>
<dbReference type="PANTHER" id="PTHR38045:SF1">
    <property type="entry name" value="HEPARINASE II_III-LIKE PROTEIN"/>
    <property type="match status" value="1"/>
</dbReference>
<keyword evidence="4" id="KW-1185">Reference proteome</keyword>
<dbReference type="PANTHER" id="PTHR38045">
    <property type="entry name" value="CHROMOSOME 1, WHOLE GENOME SHOTGUN SEQUENCE"/>
    <property type="match status" value="1"/>
</dbReference>
<dbReference type="SUPFAM" id="SSF49265">
    <property type="entry name" value="Fibronectin type III"/>
    <property type="match status" value="1"/>
</dbReference>
<dbReference type="InterPro" id="IPR013783">
    <property type="entry name" value="Ig-like_fold"/>
</dbReference>
<dbReference type="Proteomes" id="UP000198577">
    <property type="component" value="Unassembled WGS sequence"/>
</dbReference>
<evidence type="ECO:0000313" key="4">
    <source>
        <dbReference type="Proteomes" id="UP000198577"/>
    </source>
</evidence>
<organism evidence="3 4">
    <name type="scientific">Caldicoprobacter faecalis</name>
    <dbReference type="NCBI Taxonomy" id="937334"/>
    <lineage>
        <taxon>Bacteria</taxon>
        <taxon>Bacillati</taxon>
        <taxon>Bacillota</taxon>
        <taxon>Clostridia</taxon>
        <taxon>Caldicoprobacterales</taxon>
        <taxon>Caldicoprobacteraceae</taxon>
        <taxon>Caldicoprobacter</taxon>
    </lineage>
</organism>
<name>A0A1I5SY99_9FIRM</name>
<feature type="domain" description="Fibronectin type-III" evidence="2">
    <location>
        <begin position="161"/>
        <end position="254"/>
    </location>
</feature>
<dbReference type="GO" id="GO:0030313">
    <property type="term" value="C:cell envelope"/>
    <property type="evidence" value="ECO:0007669"/>
    <property type="project" value="UniProtKB-SubCell"/>
</dbReference>
<dbReference type="SUPFAM" id="SSF48230">
    <property type="entry name" value="Chondroitin AC/alginate lyase"/>
    <property type="match status" value="1"/>
</dbReference>
<dbReference type="AlphaFoldDB" id="A0A1I5SY99"/>
<dbReference type="Gene3D" id="2.70.98.70">
    <property type="match status" value="1"/>
</dbReference>
<dbReference type="InterPro" id="IPR008929">
    <property type="entry name" value="Chondroitin_lyas"/>
</dbReference>
<dbReference type="InterPro" id="IPR003961">
    <property type="entry name" value="FN3_dom"/>
</dbReference>